<name>A0A9W6RXH7_9ACTN</name>
<evidence type="ECO:0000313" key="1">
    <source>
        <dbReference type="EMBL" id="GLY81917.1"/>
    </source>
</evidence>
<evidence type="ECO:0000313" key="3">
    <source>
        <dbReference type="Proteomes" id="UP001165074"/>
    </source>
</evidence>
<sequence length="85" mass="9528">MIQADLPELEALSRRLGTCSHDVHDLKQALSTLIHTTTWTGGAADRFRQVWESQFRPALDTMAAELTDAAQEVERRRNAIDHAAN</sequence>
<evidence type="ECO:0000313" key="4">
    <source>
        <dbReference type="Proteomes" id="UP001165135"/>
    </source>
</evidence>
<dbReference type="RefSeq" id="WP_285574821.1">
    <property type="nucleotide sequence ID" value="NZ_BSTJ01000024.1"/>
</dbReference>
<gene>
    <name evidence="1" type="ORF">Airi01_101840</name>
    <name evidence="2" type="ORF">Airi02_045120</name>
</gene>
<dbReference type="InterPro" id="IPR010310">
    <property type="entry name" value="T7SS_ESAT-6-like"/>
</dbReference>
<accession>A0A9W6RXH7</accession>
<dbReference type="Pfam" id="PF06013">
    <property type="entry name" value="WXG100"/>
    <property type="match status" value="1"/>
</dbReference>
<dbReference type="Proteomes" id="UP001165074">
    <property type="component" value="Unassembled WGS sequence"/>
</dbReference>
<dbReference type="EMBL" id="BSTK01000006">
    <property type="protein sequence ID" value="GLY86583.1"/>
    <property type="molecule type" value="Genomic_DNA"/>
</dbReference>
<dbReference type="Gene3D" id="1.10.287.1060">
    <property type="entry name" value="ESAT-6-like"/>
    <property type="match status" value="1"/>
</dbReference>
<keyword evidence="3" id="KW-1185">Reference proteome</keyword>
<dbReference type="AlphaFoldDB" id="A0A9W6RXH7"/>
<dbReference type="Proteomes" id="UP001165135">
    <property type="component" value="Unassembled WGS sequence"/>
</dbReference>
<reference evidence="2" key="2">
    <citation type="submission" date="2023-03" db="EMBL/GenBank/DDBJ databases">
        <title>Actinoallomurus iriomotensis NBRC 103684.</title>
        <authorList>
            <person name="Ichikawa N."/>
            <person name="Sato H."/>
            <person name="Tonouchi N."/>
        </authorList>
    </citation>
    <scope>NUCLEOTIDE SEQUENCE</scope>
    <source>
        <strain evidence="2">NBRC 103684</strain>
    </source>
</reference>
<reference evidence="1" key="1">
    <citation type="submission" date="2023-03" db="EMBL/GenBank/DDBJ databases">
        <title>Actinoallomurus iriomotensis NBRC 103681.</title>
        <authorList>
            <person name="Ichikawa N."/>
            <person name="Sato H."/>
            <person name="Tonouchi N."/>
        </authorList>
    </citation>
    <scope>NUCLEOTIDE SEQUENCE</scope>
    <source>
        <strain evidence="1">NBRC 103681</strain>
    </source>
</reference>
<evidence type="ECO:0000313" key="2">
    <source>
        <dbReference type="EMBL" id="GLY86583.1"/>
    </source>
</evidence>
<proteinExistence type="predicted"/>
<organism evidence="1 4">
    <name type="scientific">Actinoallomurus iriomotensis</name>
    <dbReference type="NCBI Taxonomy" id="478107"/>
    <lineage>
        <taxon>Bacteria</taxon>
        <taxon>Bacillati</taxon>
        <taxon>Actinomycetota</taxon>
        <taxon>Actinomycetes</taxon>
        <taxon>Streptosporangiales</taxon>
        <taxon>Thermomonosporaceae</taxon>
        <taxon>Actinoallomurus</taxon>
    </lineage>
</organism>
<dbReference type="SUPFAM" id="SSF140453">
    <property type="entry name" value="EsxAB dimer-like"/>
    <property type="match status" value="1"/>
</dbReference>
<dbReference type="InterPro" id="IPR036689">
    <property type="entry name" value="ESAT-6-like_sf"/>
</dbReference>
<protein>
    <recommendedName>
        <fullName evidence="5">WXG100 family type VII secretion target</fullName>
    </recommendedName>
</protein>
<evidence type="ECO:0008006" key="5">
    <source>
        <dbReference type="Google" id="ProtNLM"/>
    </source>
</evidence>
<comment type="caution">
    <text evidence="1">The sequence shown here is derived from an EMBL/GenBank/DDBJ whole genome shotgun (WGS) entry which is preliminary data.</text>
</comment>
<dbReference type="EMBL" id="BSTJ01000024">
    <property type="protein sequence ID" value="GLY81917.1"/>
    <property type="molecule type" value="Genomic_DNA"/>
</dbReference>